<evidence type="ECO:0000256" key="4">
    <source>
        <dbReference type="ARBA" id="ARBA00022679"/>
    </source>
</evidence>
<evidence type="ECO:0000256" key="7">
    <source>
        <dbReference type="ARBA" id="ARBA00023136"/>
    </source>
</evidence>
<comment type="caution">
    <text evidence="10">The sequence shown here is derived from an EMBL/GenBank/DDBJ whole genome shotgun (WGS) entry which is preliminary data.</text>
</comment>
<evidence type="ECO:0000256" key="8">
    <source>
        <dbReference type="SAM" id="Phobius"/>
    </source>
</evidence>
<dbReference type="GO" id="GO:0005886">
    <property type="term" value="C:plasma membrane"/>
    <property type="evidence" value="ECO:0007669"/>
    <property type="project" value="UniProtKB-SubCell"/>
</dbReference>
<dbReference type="Pfam" id="PF13231">
    <property type="entry name" value="PMT_2"/>
    <property type="match status" value="1"/>
</dbReference>
<keyword evidence="11" id="KW-1185">Reference proteome</keyword>
<comment type="subcellular location">
    <subcellularLocation>
        <location evidence="1">Cell membrane</location>
        <topology evidence="1">Multi-pass membrane protein</topology>
    </subcellularLocation>
</comment>
<dbReference type="AlphaFoldDB" id="A0AA40SWM0"/>
<dbReference type="GO" id="GO:0009103">
    <property type="term" value="P:lipopolysaccharide biosynthetic process"/>
    <property type="evidence" value="ECO:0007669"/>
    <property type="project" value="UniProtKB-ARBA"/>
</dbReference>
<evidence type="ECO:0000256" key="5">
    <source>
        <dbReference type="ARBA" id="ARBA00022692"/>
    </source>
</evidence>
<feature type="transmembrane region" description="Helical" evidence="8">
    <location>
        <begin position="377"/>
        <end position="394"/>
    </location>
</feature>
<proteinExistence type="predicted"/>
<feature type="domain" description="Glycosyltransferase RgtA/B/C/D-like" evidence="9">
    <location>
        <begin position="94"/>
        <end position="269"/>
    </location>
</feature>
<evidence type="ECO:0000256" key="2">
    <source>
        <dbReference type="ARBA" id="ARBA00022475"/>
    </source>
</evidence>
<feature type="transmembrane region" description="Helical" evidence="8">
    <location>
        <begin position="116"/>
        <end position="135"/>
    </location>
</feature>
<dbReference type="InterPro" id="IPR050297">
    <property type="entry name" value="LipidA_mod_glycosyltrf_83"/>
</dbReference>
<evidence type="ECO:0000313" key="10">
    <source>
        <dbReference type="EMBL" id="MBD6616658.1"/>
    </source>
</evidence>
<dbReference type="InterPro" id="IPR038731">
    <property type="entry name" value="RgtA/B/C-like"/>
</dbReference>
<dbReference type="PANTHER" id="PTHR33908">
    <property type="entry name" value="MANNOSYLTRANSFERASE YKCB-RELATED"/>
    <property type="match status" value="1"/>
</dbReference>
<keyword evidence="4" id="KW-0808">Transferase</keyword>
<feature type="transmembrane region" description="Helical" evidence="8">
    <location>
        <begin position="208"/>
        <end position="241"/>
    </location>
</feature>
<organism evidence="10 11">
    <name type="scientific">Komarekiella delphini-convector SJRDD-AB1</name>
    <dbReference type="NCBI Taxonomy" id="2593771"/>
    <lineage>
        <taxon>Bacteria</taxon>
        <taxon>Bacillati</taxon>
        <taxon>Cyanobacteriota</taxon>
        <taxon>Cyanophyceae</taxon>
        <taxon>Nostocales</taxon>
        <taxon>Nostocaceae</taxon>
        <taxon>Komarekiella</taxon>
        <taxon>Komarekiella delphini-convector</taxon>
    </lineage>
</organism>
<evidence type="ECO:0000256" key="3">
    <source>
        <dbReference type="ARBA" id="ARBA00022676"/>
    </source>
</evidence>
<keyword evidence="3" id="KW-0328">Glycosyltransferase</keyword>
<sequence>MRHLKFGPSWLRFLVVFLLVMSVLFRFVNLDNKVYSHDETYSSLRISGYTTTQVKQRIFNGLIIARESFAKFQGVNREKNLNDTVMTLATADSQHPPLYYLIARLWMEIFGNSVTAIRSLSVLISFLVFPCVYWLCQELFSVPLTIPGIAIALMAISPIHLVYAQEAQEYILWLVTILLSSAALLRAINLESKDKNELAKEQQKSDRFATWSIYSVTLALSFYTFLWSGFVAVAHGTYVIITNRFQLTETVRAYLLASLVGFLAFMPWMTVVIADFFQFLIASEVTTKDKSLVPVFPFLLMQLSRIFFDLNLVWENPFSYLIASIFVILVGYAIYLLCQTTNHKTWLFIVTLIVVPALPLMLPDLFSGSIRSASEPYLIPAYLGIQIAVAYLIATRLYNGRKNWQIIIGLLIICGIVSSRVSSQAETWWNKSMSYGNPQVAQIINQTTSPLLISDASGINYGNVFSLSYLLEPKVRFLLVQDQRVPKIPDGFTDVFLLNPSYDWRQIIEKRYDLKAEIVYSDNYYSVWKLTKPRSLRRRDIPRKNKLSTA</sequence>
<feature type="transmembrane region" description="Helical" evidence="8">
    <location>
        <begin position="345"/>
        <end position="362"/>
    </location>
</feature>
<feature type="transmembrane region" description="Helical" evidence="8">
    <location>
        <begin position="253"/>
        <end position="280"/>
    </location>
</feature>
<feature type="transmembrane region" description="Helical" evidence="8">
    <location>
        <begin position="9"/>
        <end position="28"/>
    </location>
</feature>
<keyword evidence="6 8" id="KW-1133">Transmembrane helix</keyword>
<feature type="transmembrane region" description="Helical" evidence="8">
    <location>
        <begin position="406"/>
        <end position="423"/>
    </location>
</feature>
<dbReference type="Proteomes" id="UP001165986">
    <property type="component" value="Unassembled WGS sequence"/>
</dbReference>
<feature type="transmembrane region" description="Helical" evidence="8">
    <location>
        <begin position="142"/>
        <end position="164"/>
    </location>
</feature>
<keyword evidence="7 8" id="KW-0472">Membrane</keyword>
<name>A0AA40SWM0_9NOST</name>
<reference evidence="10" key="1">
    <citation type="submission" date="2019-07" db="EMBL/GenBank/DDBJ databases">
        <title>Toxilogical consequences of a new and cryptic species of cyanobacteria (Komarekiella delphini-convector) recovered from the epidermis of a bottlenose dolphin and 1500 ft. in the air.</title>
        <authorList>
            <person name="Brown A.O."/>
            <person name="Dvorak P."/>
            <person name="Villanueva C.D."/>
            <person name="Foss A.J."/>
            <person name="Garvey A.D."/>
            <person name="Gibson Q.A."/>
            <person name="Johansen J.R."/>
            <person name="Casamatta D.A."/>
        </authorList>
    </citation>
    <scope>NUCLEOTIDE SEQUENCE</scope>
    <source>
        <strain evidence="10">SJRDD-AB1</strain>
    </source>
</reference>
<dbReference type="RefSeq" id="WP_191757891.1">
    <property type="nucleotide sequence ID" value="NZ_VJXY01000011.1"/>
</dbReference>
<keyword evidence="5 8" id="KW-0812">Transmembrane</keyword>
<evidence type="ECO:0000313" key="11">
    <source>
        <dbReference type="Proteomes" id="UP001165986"/>
    </source>
</evidence>
<gene>
    <name evidence="10" type="ORF">FNW02_12655</name>
</gene>
<accession>A0AA40SWM0</accession>
<feature type="transmembrane region" description="Helical" evidence="8">
    <location>
        <begin position="170"/>
        <end position="188"/>
    </location>
</feature>
<dbReference type="EMBL" id="VJXY01000011">
    <property type="protein sequence ID" value="MBD6616658.1"/>
    <property type="molecule type" value="Genomic_DNA"/>
</dbReference>
<dbReference type="GO" id="GO:0016763">
    <property type="term" value="F:pentosyltransferase activity"/>
    <property type="evidence" value="ECO:0007669"/>
    <property type="project" value="TreeGrafter"/>
</dbReference>
<dbReference type="PANTHER" id="PTHR33908:SF11">
    <property type="entry name" value="MEMBRANE PROTEIN"/>
    <property type="match status" value="1"/>
</dbReference>
<protein>
    <recommendedName>
        <fullName evidence="9">Glycosyltransferase RgtA/B/C/D-like domain-containing protein</fullName>
    </recommendedName>
</protein>
<feature type="transmembrane region" description="Helical" evidence="8">
    <location>
        <begin position="320"/>
        <end position="338"/>
    </location>
</feature>
<evidence type="ECO:0000259" key="9">
    <source>
        <dbReference type="Pfam" id="PF13231"/>
    </source>
</evidence>
<evidence type="ECO:0000256" key="6">
    <source>
        <dbReference type="ARBA" id="ARBA00022989"/>
    </source>
</evidence>
<keyword evidence="2" id="KW-1003">Cell membrane</keyword>
<evidence type="ECO:0000256" key="1">
    <source>
        <dbReference type="ARBA" id="ARBA00004651"/>
    </source>
</evidence>